<dbReference type="KEGG" id="ngr:NAEGRDRAFT_45427"/>
<evidence type="ECO:0000256" key="6">
    <source>
        <dbReference type="SAM" id="MobiDB-lite"/>
    </source>
</evidence>
<organism evidence="9">
    <name type="scientific">Naegleria gruberi</name>
    <name type="common">Amoeba</name>
    <dbReference type="NCBI Taxonomy" id="5762"/>
    <lineage>
        <taxon>Eukaryota</taxon>
        <taxon>Discoba</taxon>
        <taxon>Heterolobosea</taxon>
        <taxon>Tetramitia</taxon>
        <taxon>Eutetramitia</taxon>
        <taxon>Vahlkampfiidae</taxon>
        <taxon>Naegleria</taxon>
    </lineage>
</organism>
<dbReference type="SUPFAM" id="SSF47113">
    <property type="entry name" value="Histone-fold"/>
    <property type="match status" value="1"/>
</dbReference>
<dbReference type="Proteomes" id="UP000006671">
    <property type="component" value="Unassembled WGS sequence"/>
</dbReference>
<dbReference type="PANTHER" id="PTHR13218">
    <property type="entry name" value="TRANSCRIPTION INITIATION FACTOR TFIID SUBUNIT 11-RELATED"/>
    <property type="match status" value="1"/>
</dbReference>
<dbReference type="GO" id="GO:0005669">
    <property type="term" value="C:transcription factor TFIID complex"/>
    <property type="evidence" value="ECO:0007669"/>
    <property type="project" value="InterPro"/>
</dbReference>
<evidence type="ECO:0000256" key="2">
    <source>
        <dbReference type="ARBA" id="ARBA00009788"/>
    </source>
</evidence>
<keyword evidence="9" id="KW-1185">Reference proteome</keyword>
<evidence type="ECO:0000259" key="7">
    <source>
        <dbReference type="Pfam" id="PF04719"/>
    </source>
</evidence>
<evidence type="ECO:0000313" key="8">
    <source>
        <dbReference type="EMBL" id="EFC50114.1"/>
    </source>
</evidence>
<keyword evidence="5" id="KW-0539">Nucleus</keyword>
<comment type="subcellular location">
    <subcellularLocation>
        <location evidence="1">Nucleus</location>
    </subcellularLocation>
</comment>
<dbReference type="GO" id="GO:0016251">
    <property type="term" value="F:RNA polymerase II general transcription initiation factor activity"/>
    <property type="evidence" value="ECO:0007669"/>
    <property type="project" value="TreeGrafter"/>
</dbReference>
<dbReference type="EMBL" id="GG738846">
    <property type="protein sequence ID" value="EFC50114.1"/>
    <property type="molecule type" value="Genomic_DNA"/>
</dbReference>
<dbReference type="RefSeq" id="XP_002682858.1">
    <property type="nucleotide sequence ID" value="XM_002682812.1"/>
</dbReference>
<evidence type="ECO:0000256" key="3">
    <source>
        <dbReference type="ARBA" id="ARBA00023015"/>
    </source>
</evidence>
<dbReference type="InParanoid" id="D2UZ99"/>
<protein>
    <submittedName>
        <fullName evidence="8">Predicted protein</fullName>
    </submittedName>
</protein>
<accession>D2UZ99</accession>
<sequence>MFSLPSSFSAHDLGTTASSSSLYYQGGSSSINNDQLDDDYTNIGYSGNGQYEDDENDYEPESGSDTASDTDDDDEIAGAIIKPIQDIDQNDDMYHMNPHSSSVKIKKKQRKIREKREAEKREKIISKLSRPDHPQYDRYENFTRSTFKPVMKRLINNSTSTPSTNKNVEITIAGIAKVYVGELVELSKTIQKEWGDDPSDPIEPRHLREAYRRNREKENKKKKYAFR</sequence>
<dbReference type="GeneID" id="8855305"/>
<dbReference type="CDD" id="cd08048">
    <property type="entry name" value="HFD_TAF11"/>
    <property type="match status" value="1"/>
</dbReference>
<reference evidence="8 9" key="1">
    <citation type="journal article" date="2010" name="Cell">
        <title>The genome of Naegleria gruberi illuminates early eukaryotic versatility.</title>
        <authorList>
            <person name="Fritz-Laylin L.K."/>
            <person name="Prochnik S.E."/>
            <person name="Ginger M.L."/>
            <person name="Dacks J.B."/>
            <person name="Carpenter M.L."/>
            <person name="Field M.C."/>
            <person name="Kuo A."/>
            <person name="Paredez A."/>
            <person name="Chapman J."/>
            <person name="Pham J."/>
            <person name="Shu S."/>
            <person name="Neupane R."/>
            <person name="Cipriano M."/>
            <person name="Mancuso J."/>
            <person name="Tu H."/>
            <person name="Salamov A."/>
            <person name="Lindquist E."/>
            <person name="Shapiro H."/>
            <person name="Lucas S."/>
            <person name="Grigoriev I.V."/>
            <person name="Cande W.Z."/>
            <person name="Fulton C."/>
            <person name="Rokhsar D.S."/>
            <person name="Dawson S.C."/>
        </authorList>
    </citation>
    <scope>NUCLEOTIDE SEQUENCE [LARGE SCALE GENOMIC DNA]</scope>
    <source>
        <strain evidence="8 9">NEG-M</strain>
    </source>
</reference>
<dbReference type="GO" id="GO:0051123">
    <property type="term" value="P:RNA polymerase II preinitiation complex assembly"/>
    <property type="evidence" value="ECO:0007669"/>
    <property type="project" value="InterPro"/>
</dbReference>
<dbReference type="InterPro" id="IPR006809">
    <property type="entry name" value="TAFII28_dom"/>
</dbReference>
<feature type="region of interest" description="Disordered" evidence="6">
    <location>
        <begin position="1"/>
        <end position="120"/>
    </location>
</feature>
<dbReference type="GO" id="GO:0046982">
    <property type="term" value="F:protein heterodimerization activity"/>
    <property type="evidence" value="ECO:0007669"/>
    <property type="project" value="InterPro"/>
</dbReference>
<feature type="region of interest" description="Disordered" evidence="6">
    <location>
        <begin position="193"/>
        <end position="227"/>
    </location>
</feature>
<dbReference type="STRING" id="5762.D2UZ99"/>
<feature type="compositionally biased region" description="Basic residues" evidence="6">
    <location>
        <begin position="104"/>
        <end position="113"/>
    </location>
</feature>
<dbReference type="OrthoDB" id="28335at2759"/>
<feature type="compositionally biased region" description="Low complexity" evidence="6">
    <location>
        <begin position="18"/>
        <end position="30"/>
    </location>
</feature>
<dbReference type="InterPro" id="IPR009072">
    <property type="entry name" value="Histone-fold"/>
</dbReference>
<proteinExistence type="inferred from homology"/>
<dbReference type="Pfam" id="PF04719">
    <property type="entry name" value="TAFII28"/>
    <property type="match status" value="1"/>
</dbReference>
<evidence type="ECO:0000256" key="5">
    <source>
        <dbReference type="ARBA" id="ARBA00023242"/>
    </source>
</evidence>
<feature type="compositionally biased region" description="Basic and acidic residues" evidence="6">
    <location>
        <begin position="202"/>
        <end position="219"/>
    </location>
</feature>
<dbReference type="AlphaFoldDB" id="D2UZ99"/>
<dbReference type="InterPro" id="IPR045127">
    <property type="entry name" value="TAF11-like"/>
</dbReference>
<comment type="similarity">
    <text evidence="2">Belongs to the TAF11 family.</text>
</comment>
<dbReference type="eggNOG" id="KOG3219">
    <property type="taxonomic scope" value="Eukaryota"/>
</dbReference>
<dbReference type="Gene3D" id="1.10.20.10">
    <property type="entry name" value="Histone, subunit A"/>
    <property type="match status" value="1"/>
</dbReference>
<name>D2UZ99_NAEGR</name>
<dbReference type="OMA" id="ERYECFI"/>
<keyword evidence="4" id="KW-0804">Transcription</keyword>
<dbReference type="VEuPathDB" id="AmoebaDB:NAEGRDRAFT_45427"/>
<dbReference type="PANTHER" id="PTHR13218:SF8">
    <property type="entry name" value="TRANSCRIPTION INITIATION FACTOR TFIID SUBUNIT 11"/>
    <property type="match status" value="1"/>
</dbReference>
<feature type="domain" description="TAFII28-like protein" evidence="7">
    <location>
        <begin position="129"/>
        <end position="213"/>
    </location>
</feature>
<keyword evidence="3" id="KW-0805">Transcription regulation</keyword>
<evidence type="ECO:0000256" key="4">
    <source>
        <dbReference type="ARBA" id="ARBA00023163"/>
    </source>
</evidence>
<gene>
    <name evidence="8" type="ORF">NAEGRDRAFT_45427</name>
</gene>
<evidence type="ECO:0000256" key="1">
    <source>
        <dbReference type="ARBA" id="ARBA00004123"/>
    </source>
</evidence>
<feature type="compositionally biased region" description="Acidic residues" evidence="6">
    <location>
        <begin position="51"/>
        <end position="76"/>
    </location>
</feature>
<evidence type="ECO:0000313" key="9">
    <source>
        <dbReference type="Proteomes" id="UP000006671"/>
    </source>
</evidence>